<reference evidence="2 3" key="1">
    <citation type="submission" date="2019-09" db="EMBL/GenBank/DDBJ databases">
        <title>Draft genome of the ectomycorrhizal ascomycete Sphaerosporella brunnea.</title>
        <authorList>
            <consortium name="DOE Joint Genome Institute"/>
            <person name="Benucci G.M."/>
            <person name="Marozzi G."/>
            <person name="Antonielli L."/>
            <person name="Sanchez S."/>
            <person name="Marco P."/>
            <person name="Wang X."/>
            <person name="Falini L.B."/>
            <person name="Barry K."/>
            <person name="Haridas S."/>
            <person name="Lipzen A."/>
            <person name="Labutti K."/>
            <person name="Grigoriev I.V."/>
            <person name="Murat C."/>
            <person name="Martin F."/>
            <person name="Albertini E."/>
            <person name="Donnini D."/>
            <person name="Bonito G."/>
        </authorList>
    </citation>
    <scope>NUCLEOTIDE SEQUENCE [LARGE SCALE GENOMIC DNA]</scope>
    <source>
        <strain evidence="2 3">Sb_GMNB300</strain>
    </source>
</reference>
<evidence type="ECO:0000313" key="2">
    <source>
        <dbReference type="EMBL" id="KAA8910265.1"/>
    </source>
</evidence>
<evidence type="ECO:0000313" key="3">
    <source>
        <dbReference type="Proteomes" id="UP000326924"/>
    </source>
</evidence>
<sequence>MDAQASRMQTRIASHILCSILIRLVVAVLTMSMRTKTELRPCSPSPFRSWKEFVRPLSDKINSVDAVGKSSHLPSTPHLWDMD</sequence>
<feature type="transmembrane region" description="Helical" evidence="1">
    <location>
        <begin position="12"/>
        <end position="31"/>
    </location>
</feature>
<gene>
    <name evidence="2" type="ORF">FN846DRAFT_554076</name>
</gene>
<name>A0A5J5F256_9PEZI</name>
<keyword evidence="1" id="KW-0472">Membrane</keyword>
<comment type="caution">
    <text evidence="2">The sequence shown here is derived from an EMBL/GenBank/DDBJ whole genome shotgun (WGS) entry which is preliminary data.</text>
</comment>
<accession>A0A5J5F256</accession>
<keyword evidence="1" id="KW-1133">Transmembrane helix</keyword>
<dbReference type="AlphaFoldDB" id="A0A5J5F256"/>
<dbReference type="Proteomes" id="UP000326924">
    <property type="component" value="Unassembled WGS sequence"/>
</dbReference>
<dbReference type="EMBL" id="VXIS01000048">
    <property type="protein sequence ID" value="KAA8910265.1"/>
    <property type="molecule type" value="Genomic_DNA"/>
</dbReference>
<keyword evidence="1" id="KW-0812">Transmembrane</keyword>
<proteinExistence type="predicted"/>
<keyword evidence="3" id="KW-1185">Reference proteome</keyword>
<protein>
    <submittedName>
        <fullName evidence="2">Uncharacterized protein</fullName>
    </submittedName>
</protein>
<dbReference type="InParanoid" id="A0A5J5F256"/>
<organism evidence="2 3">
    <name type="scientific">Sphaerosporella brunnea</name>
    <dbReference type="NCBI Taxonomy" id="1250544"/>
    <lineage>
        <taxon>Eukaryota</taxon>
        <taxon>Fungi</taxon>
        <taxon>Dikarya</taxon>
        <taxon>Ascomycota</taxon>
        <taxon>Pezizomycotina</taxon>
        <taxon>Pezizomycetes</taxon>
        <taxon>Pezizales</taxon>
        <taxon>Pyronemataceae</taxon>
        <taxon>Sphaerosporella</taxon>
    </lineage>
</organism>
<evidence type="ECO:0000256" key="1">
    <source>
        <dbReference type="SAM" id="Phobius"/>
    </source>
</evidence>